<evidence type="ECO:0000313" key="1">
    <source>
        <dbReference type="EMBL" id="QTA38158.1"/>
    </source>
</evidence>
<dbReference type="RefSeq" id="WP_207566879.1">
    <property type="nucleotide sequence ID" value="NZ_CP071446.1"/>
</dbReference>
<dbReference type="CDD" id="cd00038">
    <property type="entry name" value="CAP_ED"/>
    <property type="match status" value="1"/>
</dbReference>
<proteinExistence type="predicted"/>
<dbReference type="InterPro" id="IPR000595">
    <property type="entry name" value="cNMP-bd_dom"/>
</dbReference>
<name>A0ABX7S6E8_9BACT</name>
<reference evidence="1 2" key="1">
    <citation type="submission" date="2021-03" db="EMBL/GenBank/DDBJ databases">
        <title>Thermosipho ferrireducens sp.nov., an anaerobic thermophilic iron-reducing bacterium isolated from a deep-sea hydrothermal sulfide deposits.</title>
        <authorList>
            <person name="Zeng X."/>
            <person name="Chen Y."/>
            <person name="Shao Z."/>
        </authorList>
    </citation>
    <scope>NUCLEOTIDE SEQUENCE [LARGE SCALE GENOMIC DNA]</scope>
    <source>
        <strain evidence="1 2">JL129W03</strain>
    </source>
</reference>
<keyword evidence="2" id="KW-1185">Reference proteome</keyword>
<dbReference type="Gene3D" id="2.60.120.10">
    <property type="entry name" value="Jelly Rolls"/>
    <property type="match status" value="1"/>
</dbReference>
<protein>
    <submittedName>
        <fullName evidence="1">Cyclic nucleotide-binding domain-containing protein</fullName>
    </submittedName>
</protein>
<accession>A0ABX7S6E8</accession>
<sequence>MKVQGIIFTINEVPKRLYKITKGSVREMRASGNVTLEPGDYVALPEYLLEIPLNGDIAAIDEVELIEVDLKTEFDKILKRLVNLRKAFKEASVTSVETLGDLDLDFETVDDLIDHVESLLSLSVGEIPDDEETALTLIETLDETKILTKANYVKRFVEKFPESRYGAPLLLDIAKKVYATVGDRYLTKLLCKKLLVFYPKDLEHCMDAINLLTLVYREEGNIIWMNYAKLSKILEVMLNEKS</sequence>
<dbReference type="InterPro" id="IPR014710">
    <property type="entry name" value="RmlC-like_jellyroll"/>
</dbReference>
<dbReference type="InterPro" id="IPR018490">
    <property type="entry name" value="cNMP-bd_dom_sf"/>
</dbReference>
<dbReference type="EMBL" id="CP071446">
    <property type="protein sequence ID" value="QTA38158.1"/>
    <property type="molecule type" value="Genomic_DNA"/>
</dbReference>
<evidence type="ECO:0000313" key="2">
    <source>
        <dbReference type="Proteomes" id="UP000671862"/>
    </source>
</evidence>
<dbReference type="SUPFAM" id="SSF51206">
    <property type="entry name" value="cAMP-binding domain-like"/>
    <property type="match status" value="1"/>
</dbReference>
<dbReference type="Proteomes" id="UP000671862">
    <property type="component" value="Chromosome"/>
</dbReference>
<organism evidence="1 2">
    <name type="scientific">Thermosipho ferrireducens</name>
    <dbReference type="NCBI Taxonomy" id="2571116"/>
    <lineage>
        <taxon>Bacteria</taxon>
        <taxon>Thermotogati</taxon>
        <taxon>Thermotogota</taxon>
        <taxon>Thermotogae</taxon>
        <taxon>Thermotogales</taxon>
        <taxon>Fervidobacteriaceae</taxon>
        <taxon>Thermosipho</taxon>
    </lineage>
</organism>
<gene>
    <name evidence="1" type="ORF">JYK00_01030</name>
</gene>